<feature type="binding site" evidence="13">
    <location>
        <position position="253"/>
    </location>
    <ligand>
        <name>Zn(2+)</name>
        <dbReference type="ChEBI" id="CHEBI:29105"/>
        <label>3</label>
    </ligand>
</feature>
<feature type="binding site" evidence="13">
    <location>
        <position position="299"/>
    </location>
    <ligand>
        <name>Zn(2+)</name>
        <dbReference type="ChEBI" id="CHEBI:29105"/>
        <label>3</label>
    </ligand>
</feature>
<dbReference type="InterPro" id="IPR003616">
    <property type="entry name" value="Post-SET_dom"/>
</dbReference>
<evidence type="ECO:0000256" key="12">
    <source>
        <dbReference type="PIRNR" id="PIRNR009343"/>
    </source>
</evidence>
<evidence type="ECO:0000259" key="15">
    <source>
        <dbReference type="PROSITE" id="PS50013"/>
    </source>
</evidence>
<feature type="binding site" evidence="13">
    <location>
        <position position="260"/>
    </location>
    <ligand>
        <name>Zn(2+)</name>
        <dbReference type="ChEBI" id="CHEBI:29105"/>
        <label>1</label>
    </ligand>
</feature>
<feature type="binding site" evidence="13">
    <location>
        <position position="250"/>
    </location>
    <ligand>
        <name>Zn(2+)</name>
        <dbReference type="ChEBI" id="CHEBI:29105"/>
        <label>1</label>
    </ligand>
</feature>
<sequence length="578" mass="65249">MGLTDFQIICETLNLKISLETKKAIFYDFLESLGPVQCHKLLSKFVADGLVTCEEEFEVETVLDHYKEDGQDYYLIKWLGWGHKHNSWEPASHLRCGTLLEAYHKELSNRKPRECKRKLLSSSESEHENVKKKHSDLVLKKISESRIIENMSLRDIATYYSHVKKVPPKKASRPRQLKSSKKHMCTEVKKVLKDWEIEMNAIAQGYDQAYLFVENNVDLEGPPSDFIYINERKEGAGVTISQDPLLGCDCQDCYNDRKTCCPTVSSSTLAYRKATGRLRVPRGVPIYECNKLCRCGPDCFNRVVQKGRKFKICIFRTANGRGWGVKSLQKIKKGSFVVEYVGEVITEEEAERRGQNYDVVGCTYLFDLDFHDADAPFSVDAGRYGNAAHFINHSCDPNLEVHVVWINTIDPRLPHICLFAKRDIQVNEELSFDYMSGNIMPENNQSFIGESLDTDPGATPRLDKQTSSHVTSDGNESLPSPNKHEHKTTDIAALDHNSGQSGISSPTKCQPNIDILTENHLSPEKVADTSDDFQNNTAGIPTPPSSESESTTGSPKRVSRFTMACLCGATNCRKYLFF</sequence>
<keyword evidence="10 12" id="KW-0539">Nucleus</keyword>
<dbReference type="SMART" id="SM00298">
    <property type="entry name" value="CHROMO"/>
    <property type="match status" value="1"/>
</dbReference>
<evidence type="ECO:0000256" key="10">
    <source>
        <dbReference type="ARBA" id="ARBA00023242"/>
    </source>
</evidence>
<dbReference type="InterPro" id="IPR011381">
    <property type="entry name" value="H3-K9_MeTrfase_SUV39H1/2-like"/>
</dbReference>
<keyword evidence="6 12" id="KW-0949">S-adenosyl-L-methionine</keyword>
<dbReference type="AlphaFoldDB" id="A0AAV2IDJ0"/>
<keyword evidence="8 12" id="KW-0862">Zinc</keyword>
<evidence type="ECO:0000256" key="1">
    <source>
        <dbReference type="ARBA" id="ARBA00004123"/>
    </source>
</evidence>
<feature type="region of interest" description="Disordered" evidence="14">
    <location>
        <begin position="445"/>
        <end position="487"/>
    </location>
</feature>
<comment type="subcellular location">
    <subcellularLocation>
        <location evidence="2">Chromosome</location>
        <location evidence="2">Centromere</location>
    </subcellularLocation>
    <subcellularLocation>
        <location evidence="1 12">Nucleus</location>
    </subcellularLocation>
</comment>
<dbReference type="PROSITE" id="PS50013">
    <property type="entry name" value="CHROMO_2"/>
    <property type="match status" value="1"/>
</dbReference>
<keyword evidence="11" id="KW-0137">Centromere</keyword>
<feature type="binding site" evidence="13">
    <location>
        <position position="261"/>
    </location>
    <ligand>
        <name>Zn(2+)</name>
        <dbReference type="ChEBI" id="CHEBI:29105"/>
        <label>2</label>
    </ligand>
</feature>
<evidence type="ECO:0000256" key="8">
    <source>
        <dbReference type="ARBA" id="ARBA00022833"/>
    </source>
</evidence>
<feature type="domain" description="Post-SET" evidence="18">
    <location>
        <begin position="561"/>
        <end position="577"/>
    </location>
</feature>
<evidence type="ECO:0000256" key="11">
    <source>
        <dbReference type="ARBA" id="ARBA00023328"/>
    </source>
</evidence>
<dbReference type="GO" id="GO:0140949">
    <property type="term" value="F:histone H3K9 trimethyltransferase activity"/>
    <property type="evidence" value="ECO:0007669"/>
    <property type="project" value="UniProtKB-EC"/>
</dbReference>
<feature type="domain" description="SET" evidence="16">
    <location>
        <begin position="310"/>
        <end position="435"/>
    </location>
</feature>
<dbReference type="GO" id="GO:0000775">
    <property type="term" value="C:chromosome, centromeric region"/>
    <property type="evidence" value="ECO:0007669"/>
    <property type="project" value="UniProtKB-SubCell"/>
</dbReference>
<dbReference type="GO" id="GO:0005634">
    <property type="term" value="C:nucleus"/>
    <property type="evidence" value="ECO:0007669"/>
    <property type="project" value="UniProtKB-SubCell"/>
</dbReference>
<feature type="domain" description="Chromo" evidence="15">
    <location>
        <begin position="57"/>
        <end position="115"/>
    </location>
</feature>
<feature type="domain" description="Pre-SET" evidence="17">
    <location>
        <begin position="246"/>
        <end position="307"/>
    </location>
</feature>
<dbReference type="Gene3D" id="2.170.270.10">
    <property type="entry name" value="SET domain"/>
    <property type="match status" value="1"/>
</dbReference>
<evidence type="ECO:0000256" key="14">
    <source>
        <dbReference type="SAM" id="MobiDB-lite"/>
    </source>
</evidence>
<dbReference type="EMBL" id="CAXITT010000505">
    <property type="protein sequence ID" value="CAL1542742.1"/>
    <property type="molecule type" value="Genomic_DNA"/>
</dbReference>
<keyword evidence="9 12" id="KW-0156">Chromatin regulator</keyword>
<dbReference type="InterPro" id="IPR050973">
    <property type="entry name" value="H3K9_Histone-Lys_N-MTase"/>
</dbReference>
<dbReference type="InterPro" id="IPR023779">
    <property type="entry name" value="Chromodomain_CS"/>
</dbReference>
<feature type="binding site" evidence="13">
    <location>
        <position position="295"/>
    </location>
    <ligand>
        <name>Zn(2+)</name>
        <dbReference type="ChEBI" id="CHEBI:29105"/>
        <label>3</label>
    </ligand>
</feature>
<dbReference type="PROSITE" id="PS50867">
    <property type="entry name" value="PRE_SET"/>
    <property type="match status" value="1"/>
</dbReference>
<feature type="region of interest" description="Disordered" evidence="14">
    <location>
        <begin position="526"/>
        <end position="555"/>
    </location>
</feature>
<dbReference type="Gene3D" id="2.40.50.40">
    <property type="match status" value="1"/>
</dbReference>
<feature type="binding site" evidence="13">
    <location>
        <position position="248"/>
    </location>
    <ligand>
        <name>Zn(2+)</name>
        <dbReference type="ChEBI" id="CHEBI:29105"/>
        <label>1</label>
    </ligand>
</feature>
<evidence type="ECO:0000256" key="2">
    <source>
        <dbReference type="ARBA" id="ARBA00004584"/>
    </source>
</evidence>
<dbReference type="CDD" id="cd00024">
    <property type="entry name" value="CD_CSD"/>
    <property type="match status" value="1"/>
</dbReference>
<dbReference type="PROSITE" id="PS00598">
    <property type="entry name" value="CHROMO_1"/>
    <property type="match status" value="1"/>
</dbReference>
<dbReference type="SUPFAM" id="SSF54160">
    <property type="entry name" value="Chromo domain-like"/>
    <property type="match status" value="1"/>
</dbReference>
<dbReference type="EC" id="2.1.1.355" evidence="12"/>
<dbReference type="InterPro" id="IPR007728">
    <property type="entry name" value="Pre-SET_dom"/>
</dbReference>
<keyword evidence="3" id="KW-0158">Chromosome</keyword>
<dbReference type="PROSITE" id="PS50868">
    <property type="entry name" value="POST_SET"/>
    <property type="match status" value="1"/>
</dbReference>
<feature type="binding site" evidence="13">
    <location>
        <position position="248"/>
    </location>
    <ligand>
        <name>Zn(2+)</name>
        <dbReference type="ChEBI" id="CHEBI:29105"/>
        <label>2</label>
    </ligand>
</feature>
<keyword evidence="5 12" id="KW-0808">Transferase</keyword>
<evidence type="ECO:0000256" key="7">
    <source>
        <dbReference type="ARBA" id="ARBA00022723"/>
    </source>
</evidence>
<feature type="binding site" evidence="13">
    <location>
        <position position="253"/>
    </location>
    <ligand>
        <name>Zn(2+)</name>
        <dbReference type="ChEBI" id="CHEBI:29105"/>
        <label>1</label>
    </ligand>
</feature>
<evidence type="ECO:0000256" key="6">
    <source>
        <dbReference type="ARBA" id="ARBA00022691"/>
    </source>
</evidence>
<dbReference type="Pfam" id="PF00856">
    <property type="entry name" value="SET"/>
    <property type="match status" value="1"/>
</dbReference>
<reference evidence="19 20" key="1">
    <citation type="submission" date="2024-04" db="EMBL/GenBank/DDBJ databases">
        <authorList>
            <consortium name="Genoscope - CEA"/>
            <person name="William W."/>
        </authorList>
    </citation>
    <scope>NUCLEOTIDE SEQUENCE [LARGE SCALE GENOMIC DNA]</scope>
</reference>
<evidence type="ECO:0000256" key="9">
    <source>
        <dbReference type="ARBA" id="ARBA00022853"/>
    </source>
</evidence>
<dbReference type="SUPFAM" id="SSF82199">
    <property type="entry name" value="SET domain"/>
    <property type="match status" value="1"/>
</dbReference>
<evidence type="ECO:0000313" key="19">
    <source>
        <dbReference type="EMBL" id="CAL1542742.1"/>
    </source>
</evidence>
<dbReference type="PANTHER" id="PTHR46223">
    <property type="entry name" value="HISTONE-LYSINE N-METHYLTRANSFERASE SUV39H"/>
    <property type="match status" value="1"/>
</dbReference>
<organism evidence="19 20">
    <name type="scientific">Lymnaea stagnalis</name>
    <name type="common">Great pond snail</name>
    <name type="synonym">Helix stagnalis</name>
    <dbReference type="NCBI Taxonomy" id="6523"/>
    <lineage>
        <taxon>Eukaryota</taxon>
        <taxon>Metazoa</taxon>
        <taxon>Spiralia</taxon>
        <taxon>Lophotrochozoa</taxon>
        <taxon>Mollusca</taxon>
        <taxon>Gastropoda</taxon>
        <taxon>Heterobranchia</taxon>
        <taxon>Euthyneura</taxon>
        <taxon>Panpulmonata</taxon>
        <taxon>Hygrophila</taxon>
        <taxon>Lymnaeoidea</taxon>
        <taxon>Lymnaeidae</taxon>
        <taxon>Lymnaea</taxon>
    </lineage>
</organism>
<keyword evidence="4 12" id="KW-0489">Methyltransferase</keyword>
<feature type="compositionally biased region" description="Low complexity" evidence="14">
    <location>
        <begin position="545"/>
        <end position="555"/>
    </location>
</feature>
<feature type="binding site" evidence="13">
    <location>
        <position position="395"/>
    </location>
    <ligand>
        <name>Zn(2+)</name>
        <dbReference type="ChEBI" id="CHEBI:29105"/>
        <label>4</label>
    </ligand>
</feature>
<protein>
    <recommendedName>
        <fullName evidence="12">Histone-lysine N-methyltransferase</fullName>
        <ecNumber evidence="12">2.1.1.355</ecNumber>
    </recommendedName>
</protein>
<dbReference type="PIRSF" id="PIRSF009343">
    <property type="entry name" value="SUV39_SET"/>
    <property type="match status" value="1"/>
</dbReference>
<dbReference type="SMART" id="SM00468">
    <property type="entry name" value="PreSET"/>
    <property type="match status" value="1"/>
</dbReference>
<evidence type="ECO:0000256" key="13">
    <source>
        <dbReference type="PIRSR" id="PIRSR009343-2"/>
    </source>
</evidence>
<dbReference type="GO" id="GO:0008270">
    <property type="term" value="F:zinc ion binding"/>
    <property type="evidence" value="ECO:0007669"/>
    <property type="project" value="UniProtKB-UniRule"/>
</dbReference>
<evidence type="ECO:0000256" key="4">
    <source>
        <dbReference type="ARBA" id="ARBA00022603"/>
    </source>
</evidence>
<dbReference type="SMART" id="SM00317">
    <property type="entry name" value="SET"/>
    <property type="match status" value="1"/>
</dbReference>
<comment type="caution">
    <text evidence="19">The sequence shown here is derived from an EMBL/GenBank/DDBJ whole genome shotgun (WGS) entry which is preliminary data.</text>
</comment>
<evidence type="ECO:0000259" key="16">
    <source>
        <dbReference type="PROSITE" id="PS50280"/>
    </source>
</evidence>
<comment type="catalytic activity">
    <reaction evidence="12">
        <text>L-lysyl(9)-[histone H3] + 3 S-adenosyl-L-methionine = N(6),N(6),N(6)-trimethyl-L-lysyl(9)-[histone H3] + 3 S-adenosyl-L-homocysteine + 3 H(+)</text>
        <dbReference type="Rhea" id="RHEA:60276"/>
        <dbReference type="Rhea" id="RHEA-COMP:15538"/>
        <dbReference type="Rhea" id="RHEA-COMP:15546"/>
        <dbReference type="ChEBI" id="CHEBI:15378"/>
        <dbReference type="ChEBI" id="CHEBI:29969"/>
        <dbReference type="ChEBI" id="CHEBI:57856"/>
        <dbReference type="ChEBI" id="CHEBI:59789"/>
        <dbReference type="ChEBI" id="CHEBI:61961"/>
        <dbReference type="EC" id="2.1.1.355"/>
    </reaction>
</comment>
<dbReference type="InterPro" id="IPR000953">
    <property type="entry name" value="Chromo/chromo_shadow_dom"/>
</dbReference>
<dbReference type="CDD" id="cd10542">
    <property type="entry name" value="SET_SUV39H"/>
    <property type="match status" value="1"/>
</dbReference>
<dbReference type="InterPro" id="IPR023780">
    <property type="entry name" value="Chromo_domain"/>
</dbReference>
<dbReference type="InterPro" id="IPR001214">
    <property type="entry name" value="SET_dom"/>
</dbReference>
<dbReference type="PANTHER" id="PTHR46223:SF4">
    <property type="entry name" value="HISTONE-LYSINE N-METHYLTRANSFERASE-RELATED"/>
    <property type="match status" value="1"/>
</dbReference>
<dbReference type="Pfam" id="PF05033">
    <property type="entry name" value="Pre-SET"/>
    <property type="match status" value="1"/>
</dbReference>
<comment type="similarity">
    <text evidence="12">Belongs to the class V-like SAM-binding methyltransferase superfamily. Histone-lysine methyltransferase family. Suvar3-9 subfamily.</text>
</comment>
<evidence type="ECO:0000256" key="3">
    <source>
        <dbReference type="ARBA" id="ARBA00022454"/>
    </source>
</evidence>
<feature type="binding site" evidence="13">
    <location>
        <position position="289"/>
    </location>
    <ligand>
        <name>Zn(2+)</name>
        <dbReference type="ChEBI" id="CHEBI:29105"/>
        <label>3</label>
    </ligand>
</feature>
<accession>A0AAV2IDJ0</accession>
<dbReference type="Proteomes" id="UP001497497">
    <property type="component" value="Unassembled WGS sequence"/>
</dbReference>
<evidence type="ECO:0000259" key="17">
    <source>
        <dbReference type="PROSITE" id="PS50867"/>
    </source>
</evidence>
<feature type="binding site" evidence="13">
    <location>
        <position position="289"/>
    </location>
    <ligand>
        <name>Zn(2+)</name>
        <dbReference type="ChEBI" id="CHEBI:29105"/>
        <label>2</label>
    </ligand>
</feature>
<dbReference type="Pfam" id="PF00385">
    <property type="entry name" value="Chromo"/>
    <property type="match status" value="1"/>
</dbReference>
<evidence type="ECO:0000256" key="5">
    <source>
        <dbReference type="ARBA" id="ARBA00022679"/>
    </source>
</evidence>
<dbReference type="InterPro" id="IPR046341">
    <property type="entry name" value="SET_dom_sf"/>
</dbReference>
<feature type="binding site" evidence="13">
    <location>
        <position position="293"/>
    </location>
    <ligand>
        <name>Zn(2+)</name>
        <dbReference type="ChEBI" id="CHEBI:29105"/>
        <label>2</label>
    </ligand>
</feature>
<evidence type="ECO:0000313" key="20">
    <source>
        <dbReference type="Proteomes" id="UP001497497"/>
    </source>
</evidence>
<keyword evidence="20" id="KW-1185">Reference proteome</keyword>
<keyword evidence="7 12" id="KW-0479">Metal-binding</keyword>
<feature type="compositionally biased region" description="Polar residues" evidence="14">
    <location>
        <begin position="467"/>
        <end position="480"/>
    </location>
</feature>
<dbReference type="InterPro" id="IPR016197">
    <property type="entry name" value="Chromo-like_dom_sf"/>
</dbReference>
<dbReference type="GO" id="GO:0032259">
    <property type="term" value="P:methylation"/>
    <property type="evidence" value="ECO:0007669"/>
    <property type="project" value="UniProtKB-KW"/>
</dbReference>
<evidence type="ECO:0000259" key="18">
    <source>
        <dbReference type="PROSITE" id="PS50868"/>
    </source>
</evidence>
<name>A0AAV2IDJ0_LYMST</name>
<gene>
    <name evidence="19" type="ORF">GSLYS_00016276001</name>
</gene>
<proteinExistence type="inferred from homology"/>
<dbReference type="PROSITE" id="PS50280">
    <property type="entry name" value="SET"/>
    <property type="match status" value="1"/>
</dbReference>